<organism evidence="1 2">
    <name type="scientific">Gemelliphila palaticanis</name>
    <dbReference type="NCBI Taxonomy" id="81950"/>
    <lineage>
        <taxon>Bacteria</taxon>
        <taxon>Bacillati</taxon>
        <taxon>Bacillota</taxon>
        <taxon>Bacilli</taxon>
        <taxon>Bacillales</taxon>
        <taxon>Gemellaceae</taxon>
        <taxon>Gemelliphila</taxon>
    </lineage>
</organism>
<dbReference type="InterPro" id="IPR016181">
    <property type="entry name" value="Acyl_CoA_acyltransferase"/>
</dbReference>
<dbReference type="EMBL" id="JACBYF010000001">
    <property type="protein sequence ID" value="NYS46665.1"/>
    <property type="molecule type" value="Genomic_DNA"/>
</dbReference>
<comment type="caution">
    <text evidence="1">The sequence shown here is derived from an EMBL/GenBank/DDBJ whole genome shotgun (WGS) entry which is preliminary data.</text>
</comment>
<keyword evidence="2" id="KW-1185">Reference proteome</keyword>
<gene>
    <name evidence="1" type="ORF">HZY85_00450</name>
</gene>
<accession>A0ABX2SX32</accession>
<dbReference type="RefSeq" id="WP_179939739.1">
    <property type="nucleotide sequence ID" value="NZ_JACBYF010000001.1"/>
</dbReference>
<name>A0ABX2SX32_9BACL</name>
<protein>
    <submittedName>
        <fullName evidence="1">GNAT family N-acetyltransferase</fullName>
    </submittedName>
</protein>
<sequence length="161" mass="18796">MEVRKAKKEDLKEIMAIYEVAKTYMRNNGNSNQWINNYPSKELLLEDILKGNLYVIVEEKNIYGVFMFSVGIDETYINIYEGEWLNDETYGTIHRIASSGVKSGIFSTALNYCKTVIDNVRIDTHEDNKIMQDLLLNNNFQYCGIIYLLNGDKRLAYNFYE</sequence>
<dbReference type="SUPFAM" id="SSF55729">
    <property type="entry name" value="Acyl-CoA N-acyltransferases (Nat)"/>
    <property type="match status" value="1"/>
</dbReference>
<evidence type="ECO:0000313" key="2">
    <source>
        <dbReference type="Proteomes" id="UP000531840"/>
    </source>
</evidence>
<dbReference type="Proteomes" id="UP000531840">
    <property type="component" value="Unassembled WGS sequence"/>
</dbReference>
<dbReference type="Gene3D" id="3.40.630.30">
    <property type="match status" value="1"/>
</dbReference>
<proteinExistence type="predicted"/>
<evidence type="ECO:0000313" key="1">
    <source>
        <dbReference type="EMBL" id="NYS46665.1"/>
    </source>
</evidence>
<reference evidence="1 2" key="1">
    <citation type="submission" date="2020-07" db="EMBL/GenBank/DDBJ databases">
        <title>MOT database genomes.</title>
        <authorList>
            <person name="Joseph S."/>
            <person name="Aduse-Opoku J."/>
            <person name="Hashim A."/>
            <person name="Wade W."/>
            <person name="Curtis M."/>
        </authorList>
    </citation>
    <scope>NUCLEOTIDE SEQUENCE [LARGE SCALE GENOMIC DNA]</scope>
    <source>
        <strain evidence="1 2">CIP 106318</strain>
    </source>
</reference>